<proteinExistence type="inferred from homology"/>
<keyword evidence="7" id="KW-1185">Reference proteome</keyword>
<dbReference type="GO" id="GO:0008446">
    <property type="term" value="F:GDP-mannose 4,6-dehydratase activity"/>
    <property type="evidence" value="ECO:0007669"/>
    <property type="project" value="UniProtKB-EC"/>
</dbReference>
<dbReference type="EC" id="4.2.1.47" evidence="3"/>
<protein>
    <recommendedName>
        <fullName evidence="3">GDP-mannose 4,6-dehydratase</fullName>
        <ecNumber evidence="3">4.2.1.47</ecNumber>
    </recommendedName>
</protein>
<accession>A0A5D2A5G4</accession>
<evidence type="ECO:0000256" key="3">
    <source>
        <dbReference type="ARBA" id="ARBA00011989"/>
    </source>
</evidence>
<dbReference type="FunFam" id="3.40.50.720:FF:000924">
    <property type="entry name" value="GDP-mannose 4,6 dehydratase"/>
    <property type="match status" value="1"/>
</dbReference>
<dbReference type="PANTHER" id="PTHR43715:SF1">
    <property type="entry name" value="GDP-MANNOSE 4,6 DEHYDRATASE"/>
    <property type="match status" value="1"/>
</dbReference>
<keyword evidence="4" id="KW-0456">Lyase</keyword>
<feature type="domain" description="NAD(P)-binding" evidence="5">
    <location>
        <begin position="20"/>
        <end position="135"/>
    </location>
</feature>
<comment type="similarity">
    <text evidence="2">Belongs to the NAD(P)-dependent epimerase/dehydratase family. GDP-mannose 4,6-dehydratase subfamily.</text>
</comment>
<evidence type="ECO:0000259" key="5">
    <source>
        <dbReference type="Pfam" id="PF16363"/>
    </source>
</evidence>
<sequence length="136" mass="15264">MASENESSRGEAIPGRRIALITGITGQDGSYLTEFLLNKGYEVHGLIRRSSNFNTQRINHIYIDPHDAHKARMKLHYADLTDASSLRRWLDTIRPDEVYNLAAQSHLAVSFEIPDYTADVVATGALRLLEAVRSHC</sequence>
<dbReference type="Pfam" id="PF16363">
    <property type="entry name" value="GDP_Man_Dehyd"/>
    <property type="match status" value="1"/>
</dbReference>
<name>A0A5D2A5G4_GOSDA</name>
<evidence type="ECO:0000313" key="7">
    <source>
        <dbReference type="Proteomes" id="UP000323506"/>
    </source>
</evidence>
<dbReference type="Gene3D" id="3.40.50.720">
    <property type="entry name" value="NAD(P)-binding Rossmann-like Domain"/>
    <property type="match status" value="1"/>
</dbReference>
<dbReference type="SUPFAM" id="SSF51735">
    <property type="entry name" value="NAD(P)-binding Rossmann-fold domains"/>
    <property type="match status" value="1"/>
</dbReference>
<reference evidence="6 7" key="1">
    <citation type="submission" date="2019-06" db="EMBL/GenBank/DDBJ databases">
        <title>WGS assembly of Gossypium darwinii.</title>
        <authorList>
            <person name="Chen Z.J."/>
            <person name="Sreedasyam A."/>
            <person name="Ando A."/>
            <person name="Song Q."/>
            <person name="De L."/>
            <person name="Hulse-Kemp A."/>
            <person name="Ding M."/>
            <person name="Ye W."/>
            <person name="Kirkbride R."/>
            <person name="Jenkins J."/>
            <person name="Plott C."/>
            <person name="Lovell J."/>
            <person name="Lin Y.-M."/>
            <person name="Vaughn R."/>
            <person name="Liu B."/>
            <person name="Li W."/>
            <person name="Simpson S."/>
            <person name="Scheffler B."/>
            <person name="Saski C."/>
            <person name="Grover C."/>
            <person name="Hu G."/>
            <person name="Conover J."/>
            <person name="Carlson J."/>
            <person name="Shu S."/>
            <person name="Boston L."/>
            <person name="Williams M."/>
            <person name="Peterson D."/>
            <person name="Mcgee K."/>
            <person name="Jones D."/>
            <person name="Wendel J."/>
            <person name="Stelly D."/>
            <person name="Grimwood J."/>
            <person name="Schmutz J."/>
        </authorList>
    </citation>
    <scope>NUCLEOTIDE SEQUENCE [LARGE SCALE GENOMIC DNA]</scope>
    <source>
        <strain evidence="6">1808015.09</strain>
    </source>
</reference>
<dbReference type="InterPro" id="IPR006368">
    <property type="entry name" value="GDP_Man_deHydtase"/>
</dbReference>
<dbReference type="InterPro" id="IPR016040">
    <property type="entry name" value="NAD(P)-bd_dom"/>
</dbReference>
<evidence type="ECO:0000256" key="2">
    <source>
        <dbReference type="ARBA" id="ARBA00009263"/>
    </source>
</evidence>
<dbReference type="EMBL" id="CM017712">
    <property type="protein sequence ID" value="TYG40117.1"/>
    <property type="molecule type" value="Genomic_DNA"/>
</dbReference>
<dbReference type="GO" id="GO:0042351">
    <property type="term" value="P:'de novo' GDP-L-fucose biosynthetic process"/>
    <property type="evidence" value="ECO:0007669"/>
    <property type="project" value="TreeGrafter"/>
</dbReference>
<dbReference type="InterPro" id="IPR036291">
    <property type="entry name" value="NAD(P)-bd_dom_sf"/>
</dbReference>
<dbReference type="PANTHER" id="PTHR43715">
    <property type="entry name" value="GDP-MANNOSE 4,6-DEHYDRATASE"/>
    <property type="match status" value="1"/>
</dbReference>
<evidence type="ECO:0000256" key="1">
    <source>
        <dbReference type="ARBA" id="ARBA00001937"/>
    </source>
</evidence>
<dbReference type="AlphaFoldDB" id="A0A5D2A5G4"/>
<gene>
    <name evidence="6" type="ORF">ES288_D12G067500v1</name>
</gene>
<dbReference type="Proteomes" id="UP000323506">
    <property type="component" value="Chromosome D12"/>
</dbReference>
<organism evidence="6 7">
    <name type="scientific">Gossypium darwinii</name>
    <name type="common">Darwin's cotton</name>
    <name type="synonym">Gossypium barbadense var. darwinii</name>
    <dbReference type="NCBI Taxonomy" id="34276"/>
    <lineage>
        <taxon>Eukaryota</taxon>
        <taxon>Viridiplantae</taxon>
        <taxon>Streptophyta</taxon>
        <taxon>Embryophyta</taxon>
        <taxon>Tracheophyta</taxon>
        <taxon>Spermatophyta</taxon>
        <taxon>Magnoliopsida</taxon>
        <taxon>eudicotyledons</taxon>
        <taxon>Gunneridae</taxon>
        <taxon>Pentapetalae</taxon>
        <taxon>rosids</taxon>
        <taxon>malvids</taxon>
        <taxon>Malvales</taxon>
        <taxon>Malvaceae</taxon>
        <taxon>Malvoideae</taxon>
        <taxon>Gossypium</taxon>
    </lineage>
</organism>
<comment type="cofactor">
    <cofactor evidence="1">
        <name>NADP(+)</name>
        <dbReference type="ChEBI" id="CHEBI:58349"/>
    </cofactor>
</comment>
<evidence type="ECO:0000256" key="4">
    <source>
        <dbReference type="ARBA" id="ARBA00023239"/>
    </source>
</evidence>
<evidence type="ECO:0000313" key="6">
    <source>
        <dbReference type="EMBL" id="TYG40117.1"/>
    </source>
</evidence>